<evidence type="ECO:0000313" key="4">
    <source>
        <dbReference type="EMBL" id="AFG36287.1"/>
    </source>
</evidence>
<gene>
    <name evidence="4" type="ordered locus">Spiaf_0178</name>
</gene>
<dbReference type="InterPro" id="IPR000587">
    <property type="entry name" value="Creatinase_N"/>
</dbReference>
<dbReference type="PANTHER" id="PTHR46112:SF2">
    <property type="entry name" value="XAA-PRO AMINOPEPTIDASE P-RELATED"/>
    <property type="match status" value="1"/>
</dbReference>
<evidence type="ECO:0000259" key="2">
    <source>
        <dbReference type="Pfam" id="PF00557"/>
    </source>
</evidence>
<feature type="region of interest" description="Disordered" evidence="1">
    <location>
        <begin position="387"/>
        <end position="461"/>
    </location>
</feature>
<dbReference type="RefSeq" id="WP_014454285.1">
    <property type="nucleotide sequence ID" value="NC_017098.1"/>
</dbReference>
<dbReference type="Proteomes" id="UP000007383">
    <property type="component" value="Chromosome"/>
</dbReference>
<dbReference type="InterPro" id="IPR029149">
    <property type="entry name" value="Creatin/AminoP/Spt16_N"/>
</dbReference>
<dbReference type="CDD" id="cd01066">
    <property type="entry name" value="APP_MetAP"/>
    <property type="match status" value="1"/>
</dbReference>
<keyword evidence="4" id="KW-0645">Protease</keyword>
<dbReference type="eggNOG" id="COG0006">
    <property type="taxonomic scope" value="Bacteria"/>
</dbReference>
<dbReference type="Pfam" id="PF00557">
    <property type="entry name" value="Peptidase_M24"/>
    <property type="match status" value="1"/>
</dbReference>
<dbReference type="OrthoDB" id="366799at2"/>
<keyword evidence="4" id="KW-0031">Aminopeptidase</keyword>
<dbReference type="PATRIC" id="fig|889378.3.peg.181"/>
<evidence type="ECO:0000313" key="5">
    <source>
        <dbReference type="Proteomes" id="UP000007383"/>
    </source>
</evidence>
<protein>
    <submittedName>
        <fullName evidence="4">Xaa-Pro aminopeptidase</fullName>
    </submittedName>
</protein>
<dbReference type="PANTHER" id="PTHR46112">
    <property type="entry name" value="AMINOPEPTIDASE"/>
    <property type="match status" value="1"/>
</dbReference>
<dbReference type="AlphaFoldDB" id="H9UFJ4"/>
<organism evidence="4 5">
    <name type="scientific">Spirochaeta africana (strain ATCC 700263 / DSM 8902 / Z-7692)</name>
    <dbReference type="NCBI Taxonomy" id="889378"/>
    <lineage>
        <taxon>Bacteria</taxon>
        <taxon>Pseudomonadati</taxon>
        <taxon>Spirochaetota</taxon>
        <taxon>Spirochaetia</taxon>
        <taxon>Spirochaetales</taxon>
        <taxon>Spirochaetaceae</taxon>
        <taxon>Spirochaeta</taxon>
    </lineage>
</organism>
<feature type="compositionally biased region" description="Low complexity" evidence="1">
    <location>
        <begin position="437"/>
        <end position="452"/>
    </location>
</feature>
<name>H9UFJ4_SPIAZ</name>
<evidence type="ECO:0000259" key="3">
    <source>
        <dbReference type="Pfam" id="PF01321"/>
    </source>
</evidence>
<dbReference type="InterPro" id="IPR050659">
    <property type="entry name" value="Peptidase_M24B"/>
</dbReference>
<reference evidence="5" key="1">
    <citation type="journal article" date="2013" name="Stand. Genomic Sci.">
        <title>Complete genome sequence of the halophilic bacterium Spirochaeta africana type strain (Z-7692(T)) from the alkaline Lake Magadi in the East African Rift.</title>
        <authorList>
            <person name="Liolos K."/>
            <person name="Abt B."/>
            <person name="Scheuner C."/>
            <person name="Teshima H."/>
            <person name="Held B."/>
            <person name="Lapidus A."/>
            <person name="Nolan M."/>
            <person name="Lucas S."/>
            <person name="Deshpande S."/>
            <person name="Cheng J.F."/>
            <person name="Tapia R."/>
            <person name="Goodwin L.A."/>
            <person name="Pitluck S."/>
            <person name="Pagani I."/>
            <person name="Ivanova N."/>
            <person name="Mavromatis K."/>
            <person name="Mikhailova N."/>
            <person name="Huntemann M."/>
            <person name="Pati A."/>
            <person name="Chen A."/>
            <person name="Palaniappan K."/>
            <person name="Land M."/>
            <person name="Rohde M."/>
            <person name="Tindall B.J."/>
            <person name="Detter J.C."/>
            <person name="Goker M."/>
            <person name="Bristow J."/>
            <person name="Eisen J.A."/>
            <person name="Markowitz V."/>
            <person name="Hugenholtz P."/>
            <person name="Woyke T."/>
            <person name="Klenk H.P."/>
            <person name="Kyrpides N.C."/>
        </authorList>
    </citation>
    <scope>NUCLEOTIDE SEQUENCE</scope>
    <source>
        <strain evidence="5">ATCC 700263 / DSM 8902 / Z-7692</strain>
    </source>
</reference>
<dbReference type="EMBL" id="CP003282">
    <property type="protein sequence ID" value="AFG36287.1"/>
    <property type="molecule type" value="Genomic_DNA"/>
</dbReference>
<dbReference type="HOGENOM" id="CLU_017266_3_1_12"/>
<keyword evidence="4" id="KW-0378">Hydrolase</keyword>
<keyword evidence="5" id="KW-1185">Reference proteome</keyword>
<dbReference type="SUPFAM" id="SSF53092">
    <property type="entry name" value="Creatinase/prolidase N-terminal domain"/>
    <property type="match status" value="1"/>
</dbReference>
<dbReference type="Gene3D" id="3.40.350.10">
    <property type="entry name" value="Creatinase/prolidase N-terminal domain"/>
    <property type="match status" value="1"/>
</dbReference>
<dbReference type="KEGG" id="sfc:Spiaf_0178"/>
<feature type="domain" description="Peptidase M24" evidence="2">
    <location>
        <begin position="161"/>
        <end position="370"/>
    </location>
</feature>
<feature type="domain" description="Creatinase N-terminal" evidence="3">
    <location>
        <begin position="17"/>
        <end position="153"/>
    </location>
</feature>
<dbReference type="InterPro" id="IPR036005">
    <property type="entry name" value="Creatinase/aminopeptidase-like"/>
</dbReference>
<dbReference type="GO" id="GO:0004177">
    <property type="term" value="F:aminopeptidase activity"/>
    <property type="evidence" value="ECO:0007669"/>
    <property type="project" value="UniProtKB-KW"/>
</dbReference>
<dbReference type="NCBIfam" id="NF038259">
    <property type="entry name" value="ectoine_DoeA_2"/>
    <property type="match status" value="1"/>
</dbReference>
<evidence type="ECO:0000256" key="1">
    <source>
        <dbReference type="SAM" id="MobiDB-lite"/>
    </source>
</evidence>
<dbReference type="Pfam" id="PF01321">
    <property type="entry name" value="Creatinase_N"/>
    <property type="match status" value="1"/>
</dbReference>
<dbReference type="SUPFAM" id="SSF55920">
    <property type="entry name" value="Creatinase/aminopeptidase"/>
    <property type="match status" value="1"/>
</dbReference>
<dbReference type="Gene3D" id="3.90.230.10">
    <property type="entry name" value="Creatinase/methionine aminopeptidase superfamily"/>
    <property type="match status" value="1"/>
</dbReference>
<accession>H9UFJ4</accession>
<feature type="compositionally biased region" description="Basic and acidic residues" evidence="1">
    <location>
        <begin position="402"/>
        <end position="411"/>
    </location>
</feature>
<sequence length="461" mass="50997">MRQRDDMTFPFEEYVRRITELRRQMEIRRLDAVIISDPENLMYLTDYQTTGYSFFQALVVPMESEPFMVTRYLEESNIHARTWVEITRPYPDTGDAIQMLVEALREFGLSKKDIGYERNSYFFPAYHQDAIHTTFSDGRLLDCFGIVEHGRVCKSPVEIEVMRKAAAATEAGMLAGYDAATVGATENEIGAAICAAMFKAGGEPPAVLPYVTAGPRSMIGHATWEGRSVEENEHVFLEVGGCYRRYHTAMMRTVVFGELNKRQYQAQERMKLALREVKKAIRPGITVSDVDNLVRNILKTTDDNGKLVTRSGYSIGIAFPPSWDEGYILSLMQGDSRILLPGMTFHIIPWLWAVGGSQTMGISDTLMVTEDGCESFFTLDEDFVVKPGSDGKRRTGTVTGSPEDKPTDKPAHKPGRKPAAKTGSPEPASTTGDSVDTTAEPAAASIAKPATELQTKAGKGA</sequence>
<dbReference type="InterPro" id="IPR000994">
    <property type="entry name" value="Pept_M24"/>
</dbReference>
<dbReference type="STRING" id="889378.Spiaf_0178"/>
<feature type="compositionally biased region" description="Polar residues" evidence="1">
    <location>
        <begin position="427"/>
        <end position="436"/>
    </location>
</feature>
<proteinExistence type="predicted"/>